<proteinExistence type="predicted"/>
<evidence type="ECO:0000256" key="3">
    <source>
        <dbReference type="ARBA" id="ARBA00022905"/>
    </source>
</evidence>
<dbReference type="InterPro" id="IPR041881">
    <property type="entry name" value="PqqD_sf"/>
</dbReference>
<dbReference type="NCBIfam" id="TIGR03859">
    <property type="entry name" value="PQQ_PqqD"/>
    <property type="match status" value="1"/>
</dbReference>
<dbReference type="GO" id="GO:0048038">
    <property type="term" value="F:quinone binding"/>
    <property type="evidence" value="ECO:0007669"/>
    <property type="project" value="InterPro"/>
</dbReference>
<dbReference type="Gene3D" id="1.10.10.1150">
    <property type="entry name" value="Coenzyme PQQ synthesis protein D (PqqD)"/>
    <property type="match status" value="1"/>
</dbReference>
<dbReference type="UniPathway" id="UPA00539"/>
<dbReference type="GeneID" id="93441989"/>
<keyword evidence="3" id="KW-0884">PQQ biosynthesis</keyword>
<dbReference type="InterPro" id="IPR008792">
    <property type="entry name" value="PQQD"/>
</dbReference>
<comment type="pathway">
    <text evidence="1">Cofactor biosynthesis; pyrroloquinoline quinone biosynthesis.</text>
</comment>
<evidence type="ECO:0000313" key="5">
    <source>
        <dbReference type="Proteomes" id="UP000594430"/>
    </source>
</evidence>
<evidence type="ECO:0000256" key="2">
    <source>
        <dbReference type="ARBA" id="ARBA00011741"/>
    </source>
</evidence>
<dbReference type="InterPro" id="IPR022479">
    <property type="entry name" value="PqqD_bac"/>
</dbReference>
<sequence length="90" mass="10299">MEPISRQQALQVHRRARLRWEPSTGKHVLQCPGMVIELTGSAGWVLELLDGQRSVAVVIEHLRQRYGDVRGLEEDVLGFLELARVRAWVE</sequence>
<name>A0A7S9LKU5_9PSED</name>
<dbReference type="GO" id="GO:0018189">
    <property type="term" value="P:pyrroloquinoline quinone biosynthetic process"/>
    <property type="evidence" value="ECO:0007669"/>
    <property type="project" value="UniProtKB-UniPathway"/>
</dbReference>
<dbReference type="Pfam" id="PF05402">
    <property type="entry name" value="PqqD"/>
    <property type="match status" value="1"/>
</dbReference>
<organism evidence="4 5">
    <name type="scientific">Pseudomonas fulva</name>
    <dbReference type="NCBI Taxonomy" id="47880"/>
    <lineage>
        <taxon>Bacteria</taxon>
        <taxon>Pseudomonadati</taxon>
        <taxon>Pseudomonadota</taxon>
        <taxon>Gammaproteobacteria</taxon>
        <taxon>Pseudomonadales</taxon>
        <taxon>Pseudomonadaceae</taxon>
        <taxon>Pseudomonas</taxon>
    </lineage>
</organism>
<reference evidence="4 5" key="1">
    <citation type="submission" date="2020-11" db="EMBL/GenBank/DDBJ databases">
        <title>Pseudomonas fulva producing VIM-24.</title>
        <authorList>
            <person name="Liu S."/>
        </authorList>
    </citation>
    <scope>NUCLEOTIDE SEQUENCE [LARGE SCALE GENOMIC DNA]</scope>
    <source>
        <strain evidence="4 5">ZDHY414</strain>
    </source>
</reference>
<evidence type="ECO:0000256" key="1">
    <source>
        <dbReference type="ARBA" id="ARBA00004886"/>
    </source>
</evidence>
<dbReference type="RefSeq" id="WP_111475339.1">
    <property type="nucleotide sequence ID" value="NZ_CP064943.1"/>
</dbReference>
<evidence type="ECO:0000313" key="4">
    <source>
        <dbReference type="EMBL" id="QPH50964.1"/>
    </source>
</evidence>
<accession>A0A7S9LKU5</accession>
<comment type="subunit">
    <text evidence="2">Monomer. Interacts with PqqE.</text>
</comment>
<dbReference type="EMBL" id="CP064946">
    <property type="protein sequence ID" value="QPH50964.1"/>
    <property type="molecule type" value="Genomic_DNA"/>
</dbReference>
<dbReference type="AlphaFoldDB" id="A0A7S9LKU5"/>
<protein>
    <submittedName>
        <fullName evidence="4">Pyrroloquinoline quinone biosynthesis peptide chaperone PqqD</fullName>
    </submittedName>
</protein>
<gene>
    <name evidence="4" type="primary">pqqD</name>
    <name evidence="4" type="ORF">IZU98_09825</name>
</gene>
<dbReference type="Proteomes" id="UP000594430">
    <property type="component" value="Chromosome"/>
</dbReference>